<organism evidence="9">
    <name type="scientific">Salpingoeca rosetta (strain ATCC 50818 / BSB-021)</name>
    <dbReference type="NCBI Taxonomy" id="946362"/>
    <lineage>
        <taxon>Eukaryota</taxon>
        <taxon>Choanoflagellata</taxon>
        <taxon>Craspedida</taxon>
        <taxon>Salpingoecidae</taxon>
        <taxon>Salpingoeca</taxon>
    </lineage>
</organism>
<dbReference type="eggNOG" id="KOG1431">
    <property type="taxonomic scope" value="Eukaryota"/>
</dbReference>
<gene>
    <name evidence="8" type="ORF">PTSG_13178</name>
</gene>
<dbReference type="PANTHER" id="PTHR43238:SF1">
    <property type="entry name" value="GDP-L-FUCOSE SYNTHASE"/>
    <property type="match status" value="1"/>
</dbReference>
<dbReference type="GO" id="GO:0016853">
    <property type="term" value="F:isomerase activity"/>
    <property type="evidence" value="ECO:0007669"/>
    <property type="project" value="UniProtKB-KW"/>
</dbReference>
<dbReference type="AlphaFoldDB" id="F2UT72"/>
<feature type="domain" description="NAD-dependent epimerase/dehydratase" evidence="7">
    <location>
        <begin position="4"/>
        <end position="229"/>
    </location>
</feature>
<dbReference type="STRING" id="946362.F2UT72"/>
<evidence type="ECO:0000256" key="5">
    <source>
        <dbReference type="ARBA" id="ARBA00023002"/>
    </source>
</evidence>
<name>F2UT72_SALR5</name>
<dbReference type="Gene3D" id="3.40.50.720">
    <property type="entry name" value="NAD(P)-binding Rossmann-like Domain"/>
    <property type="match status" value="1"/>
</dbReference>
<dbReference type="HAMAP" id="MF_00956">
    <property type="entry name" value="GDP_fucose_synth"/>
    <property type="match status" value="1"/>
</dbReference>
<evidence type="ECO:0000256" key="1">
    <source>
        <dbReference type="ARBA" id="ARBA00004883"/>
    </source>
</evidence>
<evidence type="ECO:0000256" key="6">
    <source>
        <dbReference type="ARBA" id="ARBA00023235"/>
    </source>
</evidence>
<dbReference type="InParanoid" id="F2UT72"/>
<dbReference type="SUPFAM" id="SSF51735">
    <property type="entry name" value="NAD(P)-binding Rossmann-fold domains"/>
    <property type="match status" value="1"/>
</dbReference>
<dbReference type="Pfam" id="PF01370">
    <property type="entry name" value="Epimerase"/>
    <property type="match status" value="1"/>
</dbReference>
<dbReference type="PANTHER" id="PTHR43238">
    <property type="entry name" value="GDP-L-FUCOSE SYNTHASE"/>
    <property type="match status" value="1"/>
</dbReference>
<dbReference type="InterPro" id="IPR036291">
    <property type="entry name" value="NAD(P)-bd_dom_sf"/>
</dbReference>
<sequence length="313" mass="35378">MKAIVTGGTGLVGYGIRAAVEADKREDEEWVFLSSADGDLTDMAQCEAIFARHKPTHVIHLAARVGGLFDNMSHNLDFLRQNMLLNMNVLECCRKFEVKKCVSCLSTCIFPDKTTYPIDETMLHNGPPHDSNFGYSFAKRMVDVFDRAYHEQHGCHFTSVIPTNIYGPHDNFNIQGGHVIPGLIHKVYKAKTQGEALTCWGSGSPLRQFVFSEDLGRLMVWTLREYPEIDPIILSVGEEDEVSIRDVVHMVARAADFQGDIVFDTTKADGQFKKTANNAKLRKYLPDFKFTPIEEGIKKSVKWFFDNYDSARK</sequence>
<dbReference type="OMA" id="HPSNYGY"/>
<evidence type="ECO:0000256" key="3">
    <source>
        <dbReference type="ARBA" id="ARBA00012371"/>
    </source>
</evidence>
<evidence type="ECO:0000259" key="7">
    <source>
        <dbReference type="Pfam" id="PF01370"/>
    </source>
</evidence>
<keyword evidence="6" id="KW-0413">Isomerase</keyword>
<keyword evidence="9" id="KW-1185">Reference proteome</keyword>
<dbReference type="OrthoDB" id="202470at2759"/>
<dbReference type="GeneID" id="16068155"/>
<dbReference type="Gene3D" id="3.90.25.10">
    <property type="entry name" value="UDP-galactose 4-epimerase, domain 1"/>
    <property type="match status" value="1"/>
</dbReference>
<dbReference type="KEGG" id="sre:PTSG_13178"/>
<evidence type="ECO:0000313" key="9">
    <source>
        <dbReference type="Proteomes" id="UP000007799"/>
    </source>
</evidence>
<evidence type="ECO:0000313" key="8">
    <source>
        <dbReference type="EMBL" id="EGD81331.1"/>
    </source>
</evidence>
<comment type="similarity">
    <text evidence="2">Belongs to the NAD(P)-dependent epimerase/dehydratase family. Fucose synthase subfamily.</text>
</comment>
<dbReference type="UniPathway" id="UPA00128">
    <property type="reaction ID" value="UER00191"/>
</dbReference>
<dbReference type="Proteomes" id="UP000007799">
    <property type="component" value="Unassembled WGS sequence"/>
</dbReference>
<evidence type="ECO:0000256" key="2">
    <source>
        <dbReference type="ARBA" id="ARBA00005959"/>
    </source>
</evidence>
<dbReference type="EC" id="1.1.1.271" evidence="3"/>
<dbReference type="InterPro" id="IPR001509">
    <property type="entry name" value="Epimerase_deHydtase"/>
</dbReference>
<protein>
    <recommendedName>
        <fullName evidence="3">GDP-L-fucose synthase</fullName>
        <ecNumber evidence="3">1.1.1.271</ecNumber>
    </recommendedName>
</protein>
<dbReference type="RefSeq" id="XP_004987628.1">
    <property type="nucleotide sequence ID" value="XM_004987571.1"/>
</dbReference>
<dbReference type="GO" id="GO:0050577">
    <property type="term" value="F:GDP-L-fucose synthase activity"/>
    <property type="evidence" value="ECO:0007669"/>
    <property type="project" value="UniProtKB-EC"/>
</dbReference>
<dbReference type="InterPro" id="IPR028614">
    <property type="entry name" value="GDP_fucose/colitose_synth"/>
</dbReference>
<keyword evidence="5" id="KW-0560">Oxidoreductase</keyword>
<dbReference type="CDD" id="cd05239">
    <property type="entry name" value="GDP_FS_SDR_e"/>
    <property type="match status" value="1"/>
</dbReference>
<reference evidence="8" key="1">
    <citation type="submission" date="2009-08" db="EMBL/GenBank/DDBJ databases">
        <title>Annotation of Salpingoeca rosetta.</title>
        <authorList>
            <consortium name="The Broad Institute Genome Sequencing Platform"/>
            <person name="Russ C."/>
            <person name="Cuomo C."/>
            <person name="Burger G."/>
            <person name="Gray M.W."/>
            <person name="Holland P.W.H."/>
            <person name="King N."/>
            <person name="Lang F.B.F."/>
            <person name="Roger A.J."/>
            <person name="Ruiz-Trillo I."/>
            <person name="Young S.K."/>
            <person name="Zeng Q."/>
            <person name="Gargeya S."/>
            <person name="Alvarado L."/>
            <person name="Berlin A."/>
            <person name="Chapman S.B."/>
            <person name="Chen Z."/>
            <person name="Freedman E."/>
            <person name="Gellesch M."/>
            <person name="Goldberg J."/>
            <person name="Griggs A."/>
            <person name="Gujja S."/>
            <person name="Heilman E."/>
            <person name="Heiman D."/>
            <person name="Howarth C."/>
            <person name="Mehta T."/>
            <person name="Neiman D."/>
            <person name="Pearson M."/>
            <person name="Roberts A."/>
            <person name="Saif S."/>
            <person name="Shea T."/>
            <person name="Shenoy N."/>
            <person name="Sisk P."/>
            <person name="Stolte C."/>
            <person name="Sykes S."/>
            <person name="White J."/>
            <person name="Yandava C."/>
            <person name="Haas B."/>
            <person name="Nusbaum C."/>
            <person name="Birren B."/>
        </authorList>
    </citation>
    <scope>NUCLEOTIDE SEQUENCE [LARGE SCALE GENOMIC DNA]</scope>
    <source>
        <strain evidence="8">ATCC 50818</strain>
    </source>
</reference>
<evidence type="ECO:0000256" key="4">
    <source>
        <dbReference type="ARBA" id="ARBA00022857"/>
    </source>
</evidence>
<dbReference type="GO" id="GO:0042351">
    <property type="term" value="P:'de novo' GDP-L-fucose biosynthetic process"/>
    <property type="evidence" value="ECO:0007669"/>
    <property type="project" value="UniProtKB-UniPathway"/>
</dbReference>
<proteinExistence type="inferred from homology"/>
<keyword evidence="4" id="KW-0521">NADP</keyword>
<accession>F2UT72</accession>
<dbReference type="EMBL" id="GL832999">
    <property type="protein sequence ID" value="EGD81331.1"/>
    <property type="molecule type" value="Genomic_DNA"/>
</dbReference>
<comment type="pathway">
    <text evidence="1">Nucleotide-sugar biosynthesis; GDP-L-fucose biosynthesis via de novo pathway; GDP-L-fucose from GDP-alpha-D-mannose: step 2/2.</text>
</comment>
<dbReference type="FunCoup" id="F2UT72">
    <property type="interactions" value="507"/>
</dbReference>